<name>A0A915HZD0_ROMCU</name>
<evidence type="ECO:0000313" key="1">
    <source>
        <dbReference type="Proteomes" id="UP000887565"/>
    </source>
</evidence>
<protein>
    <submittedName>
        <fullName evidence="2">Antifreeze protein</fullName>
    </submittedName>
</protein>
<accession>A0A915HZD0</accession>
<dbReference type="WBParaSite" id="nRc.2.0.1.t06798-RA">
    <property type="protein sequence ID" value="nRc.2.0.1.t06798-RA"/>
    <property type="gene ID" value="nRc.2.0.1.g06798"/>
</dbReference>
<keyword evidence="1" id="KW-1185">Reference proteome</keyword>
<proteinExistence type="predicted"/>
<dbReference type="AlphaFoldDB" id="A0A915HZD0"/>
<dbReference type="Proteomes" id="UP000887565">
    <property type="component" value="Unplaced"/>
</dbReference>
<evidence type="ECO:0000313" key="2">
    <source>
        <dbReference type="WBParaSite" id="nRc.2.0.1.t06798-RA"/>
    </source>
</evidence>
<organism evidence="1 2">
    <name type="scientific">Romanomermis culicivorax</name>
    <name type="common">Nematode worm</name>
    <dbReference type="NCBI Taxonomy" id="13658"/>
    <lineage>
        <taxon>Eukaryota</taxon>
        <taxon>Metazoa</taxon>
        <taxon>Ecdysozoa</taxon>
        <taxon>Nematoda</taxon>
        <taxon>Enoplea</taxon>
        <taxon>Dorylaimia</taxon>
        <taxon>Mermithida</taxon>
        <taxon>Mermithoidea</taxon>
        <taxon>Mermithidae</taxon>
        <taxon>Romanomermis</taxon>
    </lineage>
</organism>
<reference evidence="2" key="1">
    <citation type="submission" date="2022-11" db="UniProtKB">
        <authorList>
            <consortium name="WormBaseParasite"/>
        </authorList>
    </citation>
    <scope>IDENTIFICATION</scope>
</reference>
<sequence length="121" mass="13249">MSSPTSPLATLDLTVSGTSINKFLKLMLDDISTLAPISLEMTTLVHQRKLDTEEAMNMSDKTLTKIPEETTADAKTLMDVVQPMPAVDPSIHLATPMVLPSPLMITTVATARYIPPVHFWQ</sequence>